<accession>A0A017ST17</accession>
<protein>
    <submittedName>
        <fullName evidence="1">Dehydrogenase</fullName>
    </submittedName>
</protein>
<dbReference type="eggNOG" id="ENOG5032T4S">
    <property type="taxonomic scope" value="Bacteria"/>
</dbReference>
<comment type="caution">
    <text evidence="1">The sequence shown here is derived from an EMBL/GenBank/DDBJ whole genome shotgun (WGS) entry which is preliminary data.</text>
</comment>
<dbReference type="Proteomes" id="UP000019678">
    <property type="component" value="Unassembled WGS sequence"/>
</dbReference>
<proteinExistence type="predicted"/>
<reference evidence="1 2" key="1">
    <citation type="submission" date="2013-05" db="EMBL/GenBank/DDBJ databases">
        <title>Genome assembly of Chondromyces apiculatus DSM 436.</title>
        <authorList>
            <person name="Sharma G."/>
            <person name="Khatri I."/>
            <person name="Kaur C."/>
            <person name="Mayilraj S."/>
            <person name="Subramanian S."/>
        </authorList>
    </citation>
    <scope>NUCLEOTIDE SEQUENCE [LARGE SCALE GENOMIC DNA]</scope>
    <source>
        <strain evidence="1 2">DSM 436</strain>
    </source>
</reference>
<dbReference type="EMBL" id="ASRX01000131">
    <property type="protein sequence ID" value="EYF00128.1"/>
    <property type="molecule type" value="Genomic_DNA"/>
</dbReference>
<organism evidence="1 2">
    <name type="scientific">Chondromyces apiculatus DSM 436</name>
    <dbReference type="NCBI Taxonomy" id="1192034"/>
    <lineage>
        <taxon>Bacteria</taxon>
        <taxon>Pseudomonadati</taxon>
        <taxon>Myxococcota</taxon>
        <taxon>Polyangia</taxon>
        <taxon>Polyangiales</taxon>
        <taxon>Polyangiaceae</taxon>
        <taxon>Chondromyces</taxon>
    </lineage>
</organism>
<evidence type="ECO:0000313" key="2">
    <source>
        <dbReference type="Proteomes" id="UP000019678"/>
    </source>
</evidence>
<evidence type="ECO:0000313" key="1">
    <source>
        <dbReference type="EMBL" id="EYF00128.1"/>
    </source>
</evidence>
<dbReference type="AlphaFoldDB" id="A0A017ST17"/>
<dbReference type="RefSeq" id="WP_044252211.1">
    <property type="nucleotide sequence ID" value="NZ_ASRX01000131.1"/>
</dbReference>
<name>A0A017ST17_9BACT</name>
<keyword evidence="2" id="KW-1185">Reference proteome</keyword>
<sequence>MAGEDDEVQALVETYRKVLVGAHKSWALFAQGTCVILMDPKGDLAEQAKRILAEWGPVQAGTPSGDFEVVELEGGMGWVVTGHHPDVLNFVGADEVEAEEGEFLIGVVGRGCRETDAVSLRVVHVEDKRSA</sequence>
<dbReference type="OrthoDB" id="1447403at2"/>
<gene>
    <name evidence="1" type="ORF">CAP_1350</name>
</gene>